<reference evidence="1" key="1">
    <citation type="submission" date="2021-02" db="EMBL/GenBank/DDBJ databases">
        <authorList>
            <person name="Dougan E. K."/>
            <person name="Rhodes N."/>
            <person name="Thang M."/>
            <person name="Chan C."/>
        </authorList>
    </citation>
    <scope>NUCLEOTIDE SEQUENCE</scope>
</reference>
<evidence type="ECO:0000313" key="1">
    <source>
        <dbReference type="EMBL" id="CAE7598611.1"/>
    </source>
</evidence>
<dbReference type="Proteomes" id="UP000604046">
    <property type="component" value="Unassembled WGS sequence"/>
</dbReference>
<gene>
    <name evidence="1" type="ORF">SNAT2548_LOCUS34064</name>
</gene>
<dbReference type="OrthoDB" id="10602819at2759"/>
<name>A0A812UTX5_9DINO</name>
<sequence>MICAWRHAAMSALGCVPQPLEQLLAGSLSGHEFLWFTFGVLQRQAYEGNWLQRPGRREDQMLLLLRALRPRRTIPKLPLGPWSQGVLPEALEAGDCGPEDVPLVLQLIPAAWGEDAEYMAREAQELLGPDATGVMGSVIVQSDAEGQ</sequence>
<protein>
    <submittedName>
        <fullName evidence="1">Uncharacterized protein</fullName>
    </submittedName>
</protein>
<accession>A0A812UTX5</accession>
<evidence type="ECO:0000313" key="2">
    <source>
        <dbReference type="Proteomes" id="UP000604046"/>
    </source>
</evidence>
<keyword evidence="2" id="KW-1185">Reference proteome</keyword>
<dbReference type="EMBL" id="CAJNDS010002790">
    <property type="protein sequence ID" value="CAE7598611.1"/>
    <property type="molecule type" value="Genomic_DNA"/>
</dbReference>
<dbReference type="AlphaFoldDB" id="A0A812UTX5"/>
<organism evidence="1 2">
    <name type="scientific">Symbiodinium natans</name>
    <dbReference type="NCBI Taxonomy" id="878477"/>
    <lineage>
        <taxon>Eukaryota</taxon>
        <taxon>Sar</taxon>
        <taxon>Alveolata</taxon>
        <taxon>Dinophyceae</taxon>
        <taxon>Suessiales</taxon>
        <taxon>Symbiodiniaceae</taxon>
        <taxon>Symbiodinium</taxon>
    </lineage>
</organism>
<proteinExistence type="predicted"/>
<comment type="caution">
    <text evidence="1">The sequence shown here is derived from an EMBL/GenBank/DDBJ whole genome shotgun (WGS) entry which is preliminary data.</text>
</comment>
<feature type="non-terminal residue" evidence="1">
    <location>
        <position position="147"/>
    </location>
</feature>